<dbReference type="Proteomes" id="UP000774326">
    <property type="component" value="Unassembled WGS sequence"/>
</dbReference>
<dbReference type="EMBL" id="JAEUBG010003672">
    <property type="protein sequence ID" value="KAH3682510.1"/>
    <property type="molecule type" value="Genomic_DNA"/>
</dbReference>
<sequence length="169" mass="18045">MVQFVSQQTTSNDRLLIQLSLKQNTTSQSLKCSDIVSRLQGAFHITMNGINSDIFLRRLGERSKSSTIFLPKSSIDWSRLRVSIGFNVVFNVLEVGDDGILSLGAGASCGILFDFADDLIGNGGSCCESLSKNGDLTLLVGEEDGSDKFFSKGLSTGGFNKAADDFGGS</sequence>
<organism evidence="1 2">
    <name type="scientific">Wickerhamomyces pijperi</name>
    <name type="common">Yeast</name>
    <name type="synonym">Pichia pijperi</name>
    <dbReference type="NCBI Taxonomy" id="599730"/>
    <lineage>
        <taxon>Eukaryota</taxon>
        <taxon>Fungi</taxon>
        <taxon>Dikarya</taxon>
        <taxon>Ascomycota</taxon>
        <taxon>Saccharomycotina</taxon>
        <taxon>Saccharomycetes</taxon>
        <taxon>Phaffomycetales</taxon>
        <taxon>Wickerhamomycetaceae</taxon>
        <taxon>Wickerhamomyces</taxon>
    </lineage>
</organism>
<dbReference type="AlphaFoldDB" id="A0A9P8Q3T7"/>
<proteinExistence type="predicted"/>
<protein>
    <submittedName>
        <fullName evidence="1">Uncharacterized protein</fullName>
    </submittedName>
</protein>
<comment type="caution">
    <text evidence="1">The sequence shown here is derived from an EMBL/GenBank/DDBJ whole genome shotgun (WGS) entry which is preliminary data.</text>
</comment>
<evidence type="ECO:0000313" key="1">
    <source>
        <dbReference type="EMBL" id="KAH3682510.1"/>
    </source>
</evidence>
<accession>A0A9P8Q3T7</accession>
<reference evidence="1" key="1">
    <citation type="journal article" date="2021" name="Open Biol.">
        <title>Shared evolutionary footprints suggest mitochondrial oxidative damage underlies multiple complex I losses in fungi.</title>
        <authorList>
            <person name="Schikora-Tamarit M.A."/>
            <person name="Marcet-Houben M."/>
            <person name="Nosek J."/>
            <person name="Gabaldon T."/>
        </authorList>
    </citation>
    <scope>NUCLEOTIDE SEQUENCE</scope>
    <source>
        <strain evidence="1">CBS2887</strain>
    </source>
</reference>
<name>A0A9P8Q3T7_WICPI</name>
<evidence type="ECO:0000313" key="2">
    <source>
        <dbReference type="Proteomes" id="UP000774326"/>
    </source>
</evidence>
<reference evidence="1" key="2">
    <citation type="submission" date="2021-01" db="EMBL/GenBank/DDBJ databases">
        <authorList>
            <person name="Schikora-Tamarit M.A."/>
        </authorList>
    </citation>
    <scope>NUCLEOTIDE SEQUENCE</scope>
    <source>
        <strain evidence="1">CBS2887</strain>
    </source>
</reference>
<keyword evidence="2" id="KW-1185">Reference proteome</keyword>
<gene>
    <name evidence="1" type="ORF">WICPIJ_006540</name>
</gene>